<evidence type="ECO:0008006" key="5">
    <source>
        <dbReference type="Google" id="ProtNLM"/>
    </source>
</evidence>
<feature type="region of interest" description="Disordered" evidence="1">
    <location>
        <begin position="63"/>
        <end position="86"/>
    </location>
</feature>
<organism evidence="3 4">
    <name type="scientific">Dactylosporangium cerinum</name>
    <dbReference type="NCBI Taxonomy" id="1434730"/>
    <lineage>
        <taxon>Bacteria</taxon>
        <taxon>Bacillati</taxon>
        <taxon>Actinomycetota</taxon>
        <taxon>Actinomycetes</taxon>
        <taxon>Micromonosporales</taxon>
        <taxon>Micromonosporaceae</taxon>
        <taxon>Dactylosporangium</taxon>
    </lineage>
</organism>
<protein>
    <recommendedName>
        <fullName evidence="5">CU044_5270 family protein</fullName>
    </recommendedName>
</protein>
<keyword evidence="2" id="KW-0472">Membrane</keyword>
<gene>
    <name evidence="3" type="ORF">ACFPIJ_54650</name>
</gene>
<evidence type="ECO:0000313" key="4">
    <source>
        <dbReference type="Proteomes" id="UP001595912"/>
    </source>
</evidence>
<sequence length="363" mass="39134">MNDDIAAVREFRADLDEPREGALTRGRWQLARPEPPRRRRSWVLATAGAAVAVAVVVGGAATVSRHDRPGAQPEQRATPSTQQRTDAADLPVTQGTKAPMNPSVTGQAGGTHAQAVEALTRLAAKQTDGPLVIGPDQVLYVKSYSLTDGDTRYIHEVWMDVRSGATLRIRRNDGSPRPIDRLSSQREIDEYTASSKREPAGLTNPNAAYVAAFPTDAGQAHAIAASWLDWSQRQHPGRDAGAMIFERLHQVLHFADPLLTAAQRRTLYLAIGELPSVRATTATIAGRQYDVICAPSQAEGTRCVLFDPATGRYVGDSYALLDLVVKLGKFNFVDVGVQPRPAVGPERGTPAPEPGDATTTPKR</sequence>
<feature type="region of interest" description="Disordered" evidence="1">
    <location>
        <begin position="339"/>
        <end position="363"/>
    </location>
</feature>
<evidence type="ECO:0000256" key="2">
    <source>
        <dbReference type="SAM" id="Phobius"/>
    </source>
</evidence>
<keyword evidence="2" id="KW-1133">Transmembrane helix</keyword>
<dbReference type="RefSeq" id="WP_380127502.1">
    <property type="nucleotide sequence ID" value="NZ_JBHSIU010000110.1"/>
</dbReference>
<accession>A0ABV9WFJ0</accession>
<feature type="transmembrane region" description="Helical" evidence="2">
    <location>
        <begin position="42"/>
        <end position="63"/>
    </location>
</feature>
<dbReference type="Proteomes" id="UP001595912">
    <property type="component" value="Unassembled WGS sequence"/>
</dbReference>
<feature type="region of interest" description="Disordered" evidence="1">
    <location>
        <begin position="92"/>
        <end position="111"/>
    </location>
</feature>
<dbReference type="EMBL" id="JBHSIU010000110">
    <property type="protein sequence ID" value="MFC5006839.1"/>
    <property type="molecule type" value="Genomic_DNA"/>
</dbReference>
<reference evidence="4" key="1">
    <citation type="journal article" date="2019" name="Int. J. Syst. Evol. Microbiol.">
        <title>The Global Catalogue of Microorganisms (GCM) 10K type strain sequencing project: providing services to taxonomists for standard genome sequencing and annotation.</title>
        <authorList>
            <consortium name="The Broad Institute Genomics Platform"/>
            <consortium name="The Broad Institute Genome Sequencing Center for Infectious Disease"/>
            <person name="Wu L."/>
            <person name="Ma J."/>
        </authorList>
    </citation>
    <scope>NUCLEOTIDE SEQUENCE [LARGE SCALE GENOMIC DNA]</scope>
    <source>
        <strain evidence="4">CGMCC 4.7152</strain>
    </source>
</reference>
<evidence type="ECO:0000256" key="1">
    <source>
        <dbReference type="SAM" id="MobiDB-lite"/>
    </source>
</evidence>
<name>A0ABV9WFJ0_9ACTN</name>
<comment type="caution">
    <text evidence="3">The sequence shown here is derived from an EMBL/GenBank/DDBJ whole genome shotgun (WGS) entry which is preliminary data.</text>
</comment>
<keyword evidence="4" id="KW-1185">Reference proteome</keyword>
<proteinExistence type="predicted"/>
<feature type="compositionally biased region" description="Polar residues" evidence="1">
    <location>
        <begin position="75"/>
        <end position="85"/>
    </location>
</feature>
<keyword evidence="2" id="KW-0812">Transmembrane</keyword>
<evidence type="ECO:0000313" key="3">
    <source>
        <dbReference type="EMBL" id="MFC5006839.1"/>
    </source>
</evidence>